<sequence length="195" mass="20708">MINEKIHAHFAESIQTKIVAAEALPESIEKAAFALTEALIRGNKILVCGNGGAAALAQIFSSHLLNKYETDRPSLPAIAITADSALVSAIATDSHFDQIYAKQISAIAQDGDVLLVISHGGNSRNMIKAVETALSKSLQIIALNGVDGGELAGLLGSDDIEIRAPSDKGPRIEEIHLLVINCLSDLIDQQLFPQY</sequence>
<reference evidence="3" key="1">
    <citation type="journal article" date="2019" name="Int. J. Syst. Evol. Microbiol.">
        <title>The Global Catalogue of Microorganisms (GCM) 10K type strain sequencing project: providing services to taxonomists for standard genome sequencing and annotation.</title>
        <authorList>
            <consortium name="The Broad Institute Genomics Platform"/>
            <consortium name="The Broad Institute Genome Sequencing Center for Infectious Disease"/>
            <person name="Wu L."/>
            <person name="Ma J."/>
        </authorList>
    </citation>
    <scope>NUCLEOTIDE SEQUENCE [LARGE SCALE GENOMIC DNA]</scope>
    <source>
        <strain evidence="3">NBRC 103166</strain>
    </source>
</reference>
<dbReference type="PANTHER" id="PTHR30390:SF6">
    <property type="entry name" value="DNAA INITIATOR-ASSOCIATING PROTEIN DIAA"/>
    <property type="match status" value="1"/>
</dbReference>
<evidence type="ECO:0000313" key="3">
    <source>
        <dbReference type="Proteomes" id="UP001157353"/>
    </source>
</evidence>
<comment type="caution">
    <text evidence="2">The sequence shown here is derived from an EMBL/GenBank/DDBJ whole genome shotgun (WGS) entry which is preliminary data.</text>
</comment>
<dbReference type="InterPro" id="IPR001347">
    <property type="entry name" value="SIS_dom"/>
</dbReference>
<proteinExistence type="predicted"/>
<organism evidence="2 3">
    <name type="scientific">Psychromonas marina</name>
    <dbReference type="NCBI Taxonomy" id="88364"/>
    <lineage>
        <taxon>Bacteria</taxon>
        <taxon>Pseudomonadati</taxon>
        <taxon>Pseudomonadota</taxon>
        <taxon>Gammaproteobacteria</taxon>
        <taxon>Alteromonadales</taxon>
        <taxon>Psychromonadaceae</taxon>
        <taxon>Psychromonas</taxon>
    </lineage>
</organism>
<dbReference type="SUPFAM" id="SSF53697">
    <property type="entry name" value="SIS domain"/>
    <property type="match status" value="1"/>
</dbReference>
<protein>
    <submittedName>
        <fullName evidence="2">DnaA initiator-associating protein DiaA</fullName>
    </submittedName>
</protein>
<evidence type="ECO:0000259" key="1">
    <source>
        <dbReference type="PROSITE" id="PS51464"/>
    </source>
</evidence>
<dbReference type="PANTHER" id="PTHR30390">
    <property type="entry name" value="SEDOHEPTULOSE 7-PHOSPHATE ISOMERASE / DNAA INITIATOR-ASSOCIATING FACTOR FOR REPLICATION INITIATION"/>
    <property type="match status" value="1"/>
</dbReference>
<accession>A0ABQ6E472</accession>
<dbReference type="PROSITE" id="PS51464">
    <property type="entry name" value="SIS"/>
    <property type="match status" value="1"/>
</dbReference>
<dbReference type="Pfam" id="PF13580">
    <property type="entry name" value="SIS_2"/>
    <property type="match status" value="1"/>
</dbReference>
<keyword evidence="3" id="KW-1185">Reference proteome</keyword>
<feature type="domain" description="SIS" evidence="1">
    <location>
        <begin position="35"/>
        <end position="193"/>
    </location>
</feature>
<dbReference type="Proteomes" id="UP001157353">
    <property type="component" value="Unassembled WGS sequence"/>
</dbReference>
<dbReference type="InterPro" id="IPR046348">
    <property type="entry name" value="SIS_dom_sf"/>
</dbReference>
<dbReference type="InterPro" id="IPR035461">
    <property type="entry name" value="GmhA/DiaA"/>
</dbReference>
<name>A0ABQ6E472_9GAMM</name>
<dbReference type="InterPro" id="IPR050099">
    <property type="entry name" value="SIS_GmhA/DiaA_subfam"/>
</dbReference>
<dbReference type="CDD" id="cd05006">
    <property type="entry name" value="SIS_GmhA"/>
    <property type="match status" value="1"/>
</dbReference>
<dbReference type="EMBL" id="BSPQ01000016">
    <property type="protein sequence ID" value="GLS92003.1"/>
    <property type="molecule type" value="Genomic_DNA"/>
</dbReference>
<evidence type="ECO:0000313" key="2">
    <source>
        <dbReference type="EMBL" id="GLS92003.1"/>
    </source>
</evidence>
<gene>
    <name evidence="2" type="primary">gmhA-2</name>
    <name evidence="2" type="ORF">GCM10007916_30730</name>
</gene>
<dbReference type="Gene3D" id="3.40.50.10490">
    <property type="entry name" value="Glucose-6-phosphate isomerase like protein, domain 1"/>
    <property type="match status" value="1"/>
</dbReference>